<dbReference type="AlphaFoldDB" id="A0A6L3W1M9"/>
<evidence type="ECO:0000259" key="2">
    <source>
        <dbReference type="Pfam" id="PF07848"/>
    </source>
</evidence>
<evidence type="ECO:0000259" key="4">
    <source>
        <dbReference type="Pfam" id="PF20803"/>
    </source>
</evidence>
<reference evidence="5 6" key="1">
    <citation type="submission" date="2019-09" db="EMBL/GenBank/DDBJ databases">
        <title>Actinomadura physcomitrii sp. nov., a novel actinomycete isolated from moss [Physcomitrium sphaericum (Ludw) Fuernr].</title>
        <authorList>
            <person name="Liu C."/>
            <person name="Zhuang X."/>
        </authorList>
    </citation>
    <scope>NUCLEOTIDE SEQUENCE [LARGE SCALE GENOMIC DNA]</scope>
    <source>
        <strain evidence="5 6">CYP1-1B</strain>
    </source>
</reference>
<feature type="compositionally biased region" description="Polar residues" evidence="1">
    <location>
        <begin position="298"/>
        <end position="311"/>
    </location>
</feature>
<dbReference type="PANTHER" id="PTHR30319">
    <property type="entry name" value="PHENYLACETIC ACID REGULATOR-RELATED TRANSCRIPTIONAL REPRESSOR"/>
    <property type="match status" value="1"/>
</dbReference>
<dbReference type="GO" id="GO:0006351">
    <property type="term" value="P:DNA-templated transcription"/>
    <property type="evidence" value="ECO:0007669"/>
    <property type="project" value="InterPro"/>
</dbReference>
<dbReference type="InterPro" id="IPR011965">
    <property type="entry name" value="PaaX_trns_reg"/>
</dbReference>
<feature type="region of interest" description="Disordered" evidence="1">
    <location>
        <begin position="292"/>
        <end position="311"/>
    </location>
</feature>
<protein>
    <submittedName>
        <fullName evidence="5">PaaX family transcriptional regulator</fullName>
    </submittedName>
</protein>
<dbReference type="EMBL" id="WBMR01000039">
    <property type="protein sequence ID" value="KAB2381257.1"/>
    <property type="molecule type" value="Genomic_DNA"/>
</dbReference>
<feature type="domain" description="Transcriptional repressor PaaX-like central Cas2-like" evidence="4">
    <location>
        <begin position="108"/>
        <end position="178"/>
    </location>
</feature>
<feature type="domain" description="Transcriptional repressor PaaX-like C-terminal" evidence="3">
    <location>
        <begin position="191"/>
        <end position="276"/>
    </location>
</feature>
<proteinExistence type="predicted"/>
<comment type="caution">
    <text evidence="5">The sequence shown here is derived from an EMBL/GenBank/DDBJ whole genome shotgun (WGS) entry which is preliminary data.</text>
</comment>
<dbReference type="Gene3D" id="1.10.10.10">
    <property type="entry name" value="Winged helix-like DNA-binding domain superfamily/Winged helix DNA-binding domain"/>
    <property type="match status" value="1"/>
</dbReference>
<keyword evidence="6" id="KW-1185">Reference proteome</keyword>
<gene>
    <name evidence="5" type="ORF">F9B16_16155</name>
</gene>
<evidence type="ECO:0000256" key="1">
    <source>
        <dbReference type="SAM" id="MobiDB-lite"/>
    </source>
</evidence>
<dbReference type="InterPro" id="IPR012906">
    <property type="entry name" value="PaaX-like_N"/>
</dbReference>
<dbReference type="Gene3D" id="1.20.58.1460">
    <property type="match status" value="1"/>
</dbReference>
<dbReference type="Proteomes" id="UP000483004">
    <property type="component" value="Unassembled WGS sequence"/>
</dbReference>
<evidence type="ECO:0000259" key="3">
    <source>
        <dbReference type="Pfam" id="PF08223"/>
    </source>
</evidence>
<evidence type="ECO:0000313" key="6">
    <source>
        <dbReference type="Proteomes" id="UP000483004"/>
    </source>
</evidence>
<evidence type="ECO:0000313" key="5">
    <source>
        <dbReference type="EMBL" id="KAB2381257.1"/>
    </source>
</evidence>
<dbReference type="InterPro" id="IPR013225">
    <property type="entry name" value="PaaX_C"/>
</dbReference>
<feature type="domain" description="Transcriptional repressor PaaX-like N-terminal" evidence="2">
    <location>
        <begin position="24"/>
        <end position="86"/>
    </location>
</feature>
<dbReference type="InterPro" id="IPR048846">
    <property type="entry name" value="PaaX-like_central"/>
</dbReference>
<dbReference type="PANTHER" id="PTHR30319:SF1">
    <property type="entry name" value="TRANSCRIPTIONAL REPRESSOR PAAX"/>
    <property type="match status" value="1"/>
</dbReference>
<organism evidence="5 6">
    <name type="scientific">Actinomadura montaniterrae</name>
    <dbReference type="NCBI Taxonomy" id="1803903"/>
    <lineage>
        <taxon>Bacteria</taxon>
        <taxon>Bacillati</taxon>
        <taxon>Actinomycetota</taxon>
        <taxon>Actinomycetes</taxon>
        <taxon>Streptosporangiales</taxon>
        <taxon>Thermomonosporaceae</taxon>
        <taxon>Actinomadura</taxon>
    </lineage>
</organism>
<dbReference type="Pfam" id="PF20803">
    <property type="entry name" value="PaaX_M"/>
    <property type="match status" value="1"/>
</dbReference>
<accession>A0A6L3W1M9</accession>
<dbReference type="OrthoDB" id="2270427at2"/>
<dbReference type="PIRSF" id="PIRSF020623">
    <property type="entry name" value="PaaX"/>
    <property type="match status" value="1"/>
</dbReference>
<dbReference type="Pfam" id="PF08223">
    <property type="entry name" value="PaaX_C"/>
    <property type="match status" value="1"/>
</dbReference>
<sequence length="311" mass="34731">MMEAYVETEVDFPRVQVGPNPQHLLLGLFTDYWFGTDAYLPSAALVELLTEFANTQASARAAIARLARRDLLEATKTGRRTFYRMTPGAARALEQTQRRVVEFRAGDRAWDGSWTTVLFSVPDEQRDLRYVIRTRLRWLGYAPLYDSVWVSPHADRDQTVELLENLGVGHATVLRAEVTYAAGPGDPLAAWDVEAIAARYEAFIAEHEPLLHRVEHGQVGTAEALVARTDVKDAWRELVSLDPELPESLLPRPWPGRQARGLFAGVYDGLGPLAEARVRQIIARHDAALARMTRHRTTTSAPPDLTQGSTP</sequence>
<dbReference type="InterPro" id="IPR036388">
    <property type="entry name" value="WH-like_DNA-bd_sf"/>
</dbReference>
<name>A0A6L3W1M9_9ACTN</name>
<dbReference type="Gene3D" id="3.30.70.2650">
    <property type="match status" value="1"/>
</dbReference>
<dbReference type="Pfam" id="PF07848">
    <property type="entry name" value="PaaX"/>
    <property type="match status" value="1"/>
</dbReference>